<dbReference type="GO" id="GO:0003824">
    <property type="term" value="F:catalytic activity"/>
    <property type="evidence" value="ECO:0007669"/>
    <property type="project" value="InterPro"/>
</dbReference>
<feature type="signal peptide" evidence="1">
    <location>
        <begin position="1"/>
        <end position="17"/>
    </location>
</feature>
<dbReference type="SUPFAM" id="SSF74650">
    <property type="entry name" value="Galactose mutarotase-like"/>
    <property type="match status" value="1"/>
</dbReference>
<accession>A0A2U8DZV0</accession>
<dbReference type="PROSITE" id="PS51257">
    <property type="entry name" value="PROKAR_LIPOPROTEIN"/>
    <property type="match status" value="1"/>
</dbReference>
<proteinExistence type="predicted"/>
<dbReference type="KEGG" id="elut:CKA38_01550"/>
<keyword evidence="3" id="KW-1185">Reference proteome</keyword>
<name>A0A2U8DZV0_9BACT</name>
<evidence type="ECO:0000313" key="3">
    <source>
        <dbReference type="Proteomes" id="UP000244896"/>
    </source>
</evidence>
<keyword evidence="1" id="KW-0732">Signal</keyword>
<dbReference type="GO" id="GO:0030246">
    <property type="term" value="F:carbohydrate binding"/>
    <property type="evidence" value="ECO:0007669"/>
    <property type="project" value="InterPro"/>
</dbReference>
<evidence type="ECO:0000256" key="1">
    <source>
        <dbReference type="SAM" id="SignalP"/>
    </source>
</evidence>
<dbReference type="AlphaFoldDB" id="A0A2U8DZV0"/>
<dbReference type="Gene3D" id="2.70.98.10">
    <property type="match status" value="1"/>
</dbReference>
<dbReference type="Proteomes" id="UP000244896">
    <property type="component" value="Chromosome"/>
</dbReference>
<organism evidence="2 3">
    <name type="scientific">Ereboglobus luteus</name>
    <dbReference type="NCBI Taxonomy" id="1796921"/>
    <lineage>
        <taxon>Bacteria</taxon>
        <taxon>Pseudomonadati</taxon>
        <taxon>Verrucomicrobiota</taxon>
        <taxon>Opitutia</taxon>
        <taxon>Opitutales</taxon>
        <taxon>Opitutaceae</taxon>
        <taxon>Ereboglobus</taxon>
    </lineage>
</organism>
<dbReference type="GO" id="GO:0005975">
    <property type="term" value="P:carbohydrate metabolic process"/>
    <property type="evidence" value="ECO:0007669"/>
    <property type="project" value="InterPro"/>
</dbReference>
<dbReference type="InterPro" id="IPR011013">
    <property type="entry name" value="Gal_mutarotase_sf_dom"/>
</dbReference>
<dbReference type="InterPro" id="IPR014718">
    <property type="entry name" value="GH-type_carb-bd"/>
</dbReference>
<reference evidence="2 3" key="1">
    <citation type="journal article" date="2018" name="Syst. Appl. Microbiol.">
        <title>Ereboglobus luteus gen. nov. sp. nov. from cockroach guts, and new insights into the oxygen relationship of the genera Opitutus and Didymococcus (Verrucomicrobia: Opitutaceae).</title>
        <authorList>
            <person name="Tegtmeier D."/>
            <person name="Belitz A."/>
            <person name="Radek R."/>
            <person name="Heimerl T."/>
            <person name="Brune A."/>
        </authorList>
    </citation>
    <scope>NUCLEOTIDE SEQUENCE [LARGE SCALE GENOMIC DNA]</scope>
    <source>
        <strain evidence="2 3">Ho45</strain>
    </source>
</reference>
<dbReference type="EMBL" id="CP023004">
    <property type="protein sequence ID" value="AWI08116.1"/>
    <property type="molecule type" value="Genomic_DNA"/>
</dbReference>
<sequence>MKATLRIYFTLSMMACACLFALTLQSQPAMHTLTNGCLTVKVMDPNAPDRYNTGVRFSPVANVLQVAVDGRDYLFSPEAHDPVTENGGLAMEFDLGGKDGPQPVSFVAADVGESFVKIGVGVLKKTTAKYEFYTQYPIVERAVTHAEWTSTGAIFAQTCPGANDFAYDLGAKITLSGNTLRIRYTLKNTGRRAFSTEHYTHNYFLFAGQPVGPGYALHFETPLPDDGVYDGARREGKTLHFDQVLPKAVNLVVPVFREGQGDAWRSLTVVCTVTKQSIHVSNTFPVSRIAVHAASRYLCPEQFVLIRLAPGETAEWERSFTFHKNTASPVQDKS</sequence>
<evidence type="ECO:0000313" key="2">
    <source>
        <dbReference type="EMBL" id="AWI08116.1"/>
    </source>
</evidence>
<protein>
    <submittedName>
        <fullName evidence="2">Uncharacterized protein</fullName>
    </submittedName>
</protein>
<gene>
    <name evidence="2" type="ORF">CKA38_01550</name>
</gene>
<feature type="chain" id="PRO_5016129181" evidence="1">
    <location>
        <begin position="18"/>
        <end position="334"/>
    </location>
</feature>